<feature type="transmembrane region" description="Helical" evidence="2">
    <location>
        <begin position="529"/>
        <end position="549"/>
    </location>
</feature>
<sequence>MDSQSLKEELDRLHAQNQEMKHMMQQLLRENLERIQYTGSRTCFPACCHHQLLHPHLHPHLVLVTLPDQNTTMLFGSLQPLRAGVASVQHELLPPITPAHAQQQQSCACPSLPALAQGQDPVQLLLGDRRLSTIPQGGAPHPLGRRNLTGLDHAHPLMPLHHNRAPSGVANGSMAPAPPVITKATGKSHNNEPKKIKARRCIKTVQDVGLKTSSQQDNINSGQNHDNGCQPQQKQDLGCVLEPLNVHQIPENLRLEALCVAEEIRLTSLRCNSVLSGNASSSERAGSSTSSLSPVDLRTPSALRALPFLNTPTPPIAHAVPSPPETAKHQATNQRRFVSRLPRLKKTASLSVATAVTEQKSVECLTGKEEVRECREVKKKRVIVEKQTRNTQQIRELPELVKLPPVSCPEEAILQAFRLLRHDDWEQKIEALISIRSLSQHHAEVLLPRLHDVCLAVYHEVKNLRSMVSRAAMVTLAHLHAHLGRGMDAEAEGTAQTLLPKAGGQQASSGEGHGAGTGLIWFFVSSGSLAYSFSFSVFPLVCLNGSLLLRHRNAAVRKTTAQFLDRLAEVMGASRVLSGKKNLTDRFIHSISCLALDSAQEVRTHARNTLAFLASHPDLIKMVDRFAPQRDQGTVRDIINKCQKNLRSK</sequence>
<keyword evidence="5" id="KW-1185">Reference proteome</keyword>
<dbReference type="PANTHER" id="PTHR21567">
    <property type="entry name" value="CLASP"/>
    <property type="match status" value="1"/>
</dbReference>
<keyword evidence="1" id="KW-0175">Coiled coil</keyword>
<dbReference type="Gene3D" id="1.25.10.10">
    <property type="entry name" value="Leucine-rich Repeat Variant"/>
    <property type="match status" value="1"/>
</dbReference>
<organism evidence="4 5">
    <name type="scientific">Alosa alosa</name>
    <name type="common">allis shad</name>
    <dbReference type="NCBI Taxonomy" id="278164"/>
    <lineage>
        <taxon>Eukaryota</taxon>
        <taxon>Metazoa</taxon>
        <taxon>Chordata</taxon>
        <taxon>Craniata</taxon>
        <taxon>Vertebrata</taxon>
        <taxon>Euteleostomi</taxon>
        <taxon>Actinopterygii</taxon>
        <taxon>Neopterygii</taxon>
        <taxon>Teleostei</taxon>
        <taxon>Clupei</taxon>
        <taxon>Clupeiformes</taxon>
        <taxon>Clupeoidei</taxon>
        <taxon>Clupeidae</taxon>
        <taxon>Alosa</taxon>
    </lineage>
</organism>
<dbReference type="InterPro" id="IPR016024">
    <property type="entry name" value="ARM-type_fold"/>
</dbReference>
<dbReference type="GO" id="GO:0008017">
    <property type="term" value="F:microtubule binding"/>
    <property type="evidence" value="ECO:0007669"/>
    <property type="project" value="TreeGrafter"/>
</dbReference>
<dbReference type="InterPro" id="IPR011989">
    <property type="entry name" value="ARM-like"/>
</dbReference>
<feature type="domain" description="TOG" evidence="3">
    <location>
        <begin position="399"/>
        <end position="648"/>
    </location>
</feature>
<keyword evidence="2" id="KW-0812">Transmembrane</keyword>
<dbReference type="SUPFAM" id="SSF48371">
    <property type="entry name" value="ARM repeat"/>
    <property type="match status" value="1"/>
</dbReference>
<proteinExistence type="predicted"/>
<keyword evidence="2" id="KW-1133">Transmembrane helix</keyword>
<protein>
    <recommendedName>
        <fullName evidence="3">TOG domain-containing protein</fullName>
    </recommendedName>
</protein>
<accession>A0AAV6GU45</accession>
<dbReference type="InterPro" id="IPR034085">
    <property type="entry name" value="TOG"/>
</dbReference>
<keyword evidence="2" id="KW-0472">Membrane</keyword>
<reference evidence="4" key="1">
    <citation type="submission" date="2020-10" db="EMBL/GenBank/DDBJ databases">
        <title>Chromosome-scale genome assembly of the Allis shad, Alosa alosa.</title>
        <authorList>
            <person name="Margot Z."/>
            <person name="Christophe K."/>
            <person name="Cabau C."/>
            <person name="Louis A."/>
            <person name="Berthelot C."/>
            <person name="Parey E."/>
            <person name="Roest Crollius H."/>
            <person name="Montfort J."/>
            <person name="Robinson-Rechavi M."/>
            <person name="Bucao C."/>
            <person name="Bouchez O."/>
            <person name="Gislard M."/>
            <person name="Lluch J."/>
            <person name="Milhes M."/>
            <person name="Lampietro C."/>
            <person name="Lopez Roques C."/>
            <person name="Donnadieu C."/>
            <person name="Braasch I."/>
            <person name="Desvignes T."/>
            <person name="Postlethwait J."/>
            <person name="Bobe J."/>
            <person name="Guiguen Y."/>
        </authorList>
    </citation>
    <scope>NUCLEOTIDE SEQUENCE</scope>
    <source>
        <strain evidence="4">M-15738</strain>
        <tissue evidence="4">Blood</tissue>
    </source>
</reference>
<evidence type="ECO:0000256" key="2">
    <source>
        <dbReference type="SAM" id="Phobius"/>
    </source>
</evidence>
<evidence type="ECO:0000313" key="5">
    <source>
        <dbReference type="Proteomes" id="UP000823561"/>
    </source>
</evidence>
<dbReference type="EMBL" id="JADWDJ010000007">
    <property type="protein sequence ID" value="KAG5278584.1"/>
    <property type="molecule type" value="Genomic_DNA"/>
</dbReference>
<dbReference type="Proteomes" id="UP000823561">
    <property type="component" value="Chromosome 7"/>
</dbReference>
<comment type="caution">
    <text evidence="4">The sequence shown here is derived from an EMBL/GenBank/DDBJ whole genome shotgun (WGS) entry which is preliminary data.</text>
</comment>
<dbReference type="GO" id="GO:0005881">
    <property type="term" value="C:cytoplasmic microtubule"/>
    <property type="evidence" value="ECO:0007669"/>
    <property type="project" value="TreeGrafter"/>
</dbReference>
<name>A0AAV6GU45_9TELE</name>
<dbReference type="SMART" id="SM01349">
    <property type="entry name" value="TOG"/>
    <property type="match status" value="1"/>
</dbReference>
<dbReference type="GO" id="GO:0005929">
    <property type="term" value="C:cilium"/>
    <property type="evidence" value="ECO:0007669"/>
    <property type="project" value="TreeGrafter"/>
</dbReference>
<evidence type="ECO:0000313" key="4">
    <source>
        <dbReference type="EMBL" id="KAG5278584.1"/>
    </source>
</evidence>
<evidence type="ECO:0000259" key="3">
    <source>
        <dbReference type="SMART" id="SM01349"/>
    </source>
</evidence>
<feature type="coiled-coil region" evidence="1">
    <location>
        <begin position="3"/>
        <end position="30"/>
    </location>
</feature>
<dbReference type="GO" id="GO:0000226">
    <property type="term" value="P:microtubule cytoskeleton organization"/>
    <property type="evidence" value="ECO:0007669"/>
    <property type="project" value="TreeGrafter"/>
</dbReference>
<evidence type="ECO:0000256" key="1">
    <source>
        <dbReference type="SAM" id="Coils"/>
    </source>
</evidence>
<dbReference type="AlphaFoldDB" id="A0AAV6GU45"/>
<gene>
    <name evidence="4" type="ORF">AALO_G00100550</name>
</gene>
<dbReference type="PANTHER" id="PTHR21567:SF87">
    <property type="entry name" value="CRESCERIN-LIKE PROTEIN CHE-12"/>
    <property type="match status" value="1"/>
</dbReference>